<evidence type="ECO:0000313" key="3">
    <source>
        <dbReference type="Proteomes" id="UP000657918"/>
    </source>
</evidence>
<name>A0A835N178_9ROSI</name>
<dbReference type="EMBL" id="JADGMS010000004">
    <property type="protein sequence ID" value="KAF9684754.1"/>
    <property type="molecule type" value="Genomic_DNA"/>
</dbReference>
<reference evidence="2 3" key="1">
    <citation type="submission" date="2020-10" db="EMBL/GenBank/DDBJ databases">
        <title>Plant Genome Project.</title>
        <authorList>
            <person name="Zhang R.-G."/>
        </authorList>
    </citation>
    <scope>NUCLEOTIDE SEQUENCE [LARGE SCALE GENOMIC DNA]</scope>
    <source>
        <strain evidence="2">FAFU-HL-1</strain>
        <tissue evidence="2">Leaf</tissue>
    </source>
</reference>
<keyword evidence="3" id="KW-1185">Reference proteome</keyword>
<sequence length="98" mass="11171">MNFKVKSGFCLGSVSKLEGMTFTAKKIASHSREIKRIRRKSSSCSTTSQPRKLRRSSSLFPRAGSEPKKKPATDPPSKWKGREKAYQMEWYNPCSWSP</sequence>
<feature type="compositionally biased region" description="Basic residues" evidence="1">
    <location>
        <begin position="28"/>
        <end position="41"/>
    </location>
</feature>
<gene>
    <name evidence="2" type="ORF">SADUNF_Sadunf04G0151200</name>
</gene>
<dbReference type="AlphaFoldDB" id="A0A835N178"/>
<proteinExistence type="predicted"/>
<evidence type="ECO:0000313" key="2">
    <source>
        <dbReference type="EMBL" id="KAF9684754.1"/>
    </source>
</evidence>
<protein>
    <submittedName>
        <fullName evidence="2">Uncharacterized protein</fullName>
    </submittedName>
</protein>
<accession>A0A835N178</accession>
<feature type="region of interest" description="Disordered" evidence="1">
    <location>
        <begin position="28"/>
        <end position="81"/>
    </location>
</feature>
<evidence type="ECO:0000256" key="1">
    <source>
        <dbReference type="SAM" id="MobiDB-lite"/>
    </source>
</evidence>
<organism evidence="2 3">
    <name type="scientific">Salix dunnii</name>
    <dbReference type="NCBI Taxonomy" id="1413687"/>
    <lineage>
        <taxon>Eukaryota</taxon>
        <taxon>Viridiplantae</taxon>
        <taxon>Streptophyta</taxon>
        <taxon>Embryophyta</taxon>
        <taxon>Tracheophyta</taxon>
        <taxon>Spermatophyta</taxon>
        <taxon>Magnoliopsida</taxon>
        <taxon>eudicotyledons</taxon>
        <taxon>Gunneridae</taxon>
        <taxon>Pentapetalae</taxon>
        <taxon>rosids</taxon>
        <taxon>fabids</taxon>
        <taxon>Malpighiales</taxon>
        <taxon>Salicaceae</taxon>
        <taxon>Saliceae</taxon>
        <taxon>Salix</taxon>
    </lineage>
</organism>
<dbReference type="Proteomes" id="UP000657918">
    <property type="component" value="Chromosome 4"/>
</dbReference>
<comment type="caution">
    <text evidence="2">The sequence shown here is derived from an EMBL/GenBank/DDBJ whole genome shotgun (WGS) entry which is preliminary data.</text>
</comment>